<evidence type="ECO:0000313" key="2">
    <source>
        <dbReference type="Proteomes" id="UP000037035"/>
    </source>
</evidence>
<reference evidence="1 2" key="1">
    <citation type="submission" date="2015-08" db="EMBL/GenBank/DDBJ databases">
        <title>Next Generation Sequencing and Analysis of the Genome of Puccinia sorghi L Schw, the Causal Agent of Maize Common Rust.</title>
        <authorList>
            <person name="Rochi L."/>
            <person name="Burguener G."/>
            <person name="Darino M."/>
            <person name="Turjanski A."/>
            <person name="Kreff E."/>
            <person name="Dieguez M.J."/>
            <person name="Sacco F."/>
        </authorList>
    </citation>
    <scope>NUCLEOTIDE SEQUENCE [LARGE SCALE GENOMIC DNA]</scope>
    <source>
        <strain evidence="1 2">RO10H11247</strain>
    </source>
</reference>
<name>A0A0L6UGD0_9BASI</name>
<accession>A0A0L6UGD0</accession>
<gene>
    <name evidence="1" type="ORF">VP01_6513g3</name>
</gene>
<feature type="non-terminal residue" evidence="1">
    <location>
        <position position="1"/>
    </location>
</feature>
<organism evidence="1 2">
    <name type="scientific">Puccinia sorghi</name>
    <dbReference type="NCBI Taxonomy" id="27349"/>
    <lineage>
        <taxon>Eukaryota</taxon>
        <taxon>Fungi</taxon>
        <taxon>Dikarya</taxon>
        <taxon>Basidiomycota</taxon>
        <taxon>Pucciniomycotina</taxon>
        <taxon>Pucciniomycetes</taxon>
        <taxon>Pucciniales</taxon>
        <taxon>Pucciniaceae</taxon>
        <taxon>Puccinia</taxon>
    </lineage>
</organism>
<dbReference type="Proteomes" id="UP000037035">
    <property type="component" value="Unassembled WGS sequence"/>
</dbReference>
<dbReference type="AlphaFoldDB" id="A0A0L6UGD0"/>
<keyword evidence="2" id="KW-1185">Reference proteome</keyword>
<protein>
    <recommendedName>
        <fullName evidence="3">DDE Tnp4 domain-containing protein</fullName>
    </recommendedName>
</protein>
<sequence>SDCFFSPGQYLIADSGFPTKTTLVPAFKKPRIPIIAQSLNQALLCPINDVVHTVDRSLCGPPQLSTKQ</sequence>
<dbReference type="VEuPathDB" id="FungiDB:VP01_6513g3"/>
<comment type="caution">
    <text evidence="1">The sequence shown here is derived from an EMBL/GenBank/DDBJ whole genome shotgun (WGS) entry which is preliminary data.</text>
</comment>
<proteinExistence type="predicted"/>
<evidence type="ECO:0000313" key="1">
    <source>
        <dbReference type="EMBL" id="KNZ47317.1"/>
    </source>
</evidence>
<dbReference type="EMBL" id="LAVV01011845">
    <property type="protein sequence ID" value="KNZ47317.1"/>
    <property type="molecule type" value="Genomic_DNA"/>
</dbReference>
<evidence type="ECO:0008006" key="3">
    <source>
        <dbReference type="Google" id="ProtNLM"/>
    </source>
</evidence>